<dbReference type="InterPro" id="IPR027417">
    <property type="entry name" value="P-loop_NTPase"/>
</dbReference>
<dbReference type="STRING" id="431595.K3WFD3"/>
<keyword evidence="11" id="KW-1185">Reference proteome</keyword>
<dbReference type="UniPathway" id="UPA00988"/>
<comment type="pathway">
    <text evidence="3">tRNA modification; 5-methoxycarbonylmethyl-2-thiouridine-tRNA biosynthesis.</text>
</comment>
<protein>
    <recommendedName>
        <fullName evidence="5">Elongator complex protein 4</fullName>
    </recommendedName>
</protein>
<dbReference type="EMBL" id="GL376638">
    <property type="status" value="NOT_ANNOTATED_CDS"/>
    <property type="molecule type" value="Genomic_DNA"/>
</dbReference>
<dbReference type="Pfam" id="PF05625">
    <property type="entry name" value="PAXNEB"/>
    <property type="match status" value="1"/>
</dbReference>
<comment type="subcellular location">
    <subcellularLocation>
        <location evidence="2">Cytoplasm</location>
    </subcellularLocation>
    <subcellularLocation>
        <location evidence="1">Nucleus</location>
    </subcellularLocation>
</comment>
<evidence type="ECO:0000256" key="6">
    <source>
        <dbReference type="ARBA" id="ARBA00022490"/>
    </source>
</evidence>
<dbReference type="AlphaFoldDB" id="K3WFD3"/>
<dbReference type="EnsemblProtists" id="PYU1_T003674">
    <property type="protein sequence ID" value="PYU1_T003674"/>
    <property type="gene ID" value="PYU1_G003664"/>
</dbReference>
<reference evidence="10" key="3">
    <citation type="submission" date="2015-02" db="UniProtKB">
        <authorList>
            <consortium name="EnsemblProtists"/>
        </authorList>
    </citation>
    <scope>IDENTIFICATION</scope>
    <source>
        <strain evidence="10">DAOM BR144</strain>
    </source>
</reference>
<dbReference type="PANTHER" id="PTHR12896">
    <property type="entry name" value="PAX6 NEIGHBOR PROTEIN PAXNEB"/>
    <property type="match status" value="1"/>
</dbReference>
<name>K3WFD3_GLOUD</name>
<dbReference type="GO" id="GO:0005737">
    <property type="term" value="C:cytoplasm"/>
    <property type="evidence" value="ECO:0007669"/>
    <property type="project" value="UniProtKB-SubCell"/>
</dbReference>
<feature type="compositionally biased region" description="Polar residues" evidence="9">
    <location>
        <begin position="401"/>
        <end position="410"/>
    </location>
</feature>
<dbReference type="GO" id="GO:0002098">
    <property type="term" value="P:tRNA wobble uridine modification"/>
    <property type="evidence" value="ECO:0007669"/>
    <property type="project" value="InterPro"/>
</dbReference>
<dbReference type="GO" id="GO:0008023">
    <property type="term" value="C:transcription elongation factor complex"/>
    <property type="evidence" value="ECO:0007669"/>
    <property type="project" value="TreeGrafter"/>
</dbReference>
<evidence type="ECO:0000256" key="1">
    <source>
        <dbReference type="ARBA" id="ARBA00004123"/>
    </source>
</evidence>
<evidence type="ECO:0000256" key="2">
    <source>
        <dbReference type="ARBA" id="ARBA00004496"/>
    </source>
</evidence>
<keyword evidence="6" id="KW-0963">Cytoplasm</keyword>
<evidence type="ECO:0000313" key="10">
    <source>
        <dbReference type="EnsemblProtists" id="PYU1_T003674"/>
    </source>
</evidence>
<proteinExistence type="inferred from homology"/>
<reference evidence="11" key="2">
    <citation type="submission" date="2010-04" db="EMBL/GenBank/DDBJ databases">
        <authorList>
            <person name="Buell R."/>
            <person name="Hamilton J."/>
            <person name="Hostetler J."/>
        </authorList>
    </citation>
    <scope>NUCLEOTIDE SEQUENCE [LARGE SCALE GENOMIC DNA]</scope>
    <source>
        <strain evidence="11">DAOM:BR144</strain>
    </source>
</reference>
<evidence type="ECO:0000313" key="11">
    <source>
        <dbReference type="Proteomes" id="UP000019132"/>
    </source>
</evidence>
<dbReference type="eggNOG" id="KOG3949">
    <property type="taxonomic scope" value="Eukaryota"/>
</dbReference>
<dbReference type="OMA" id="NTTMWDD"/>
<evidence type="ECO:0000256" key="3">
    <source>
        <dbReference type="ARBA" id="ARBA00005043"/>
    </source>
</evidence>
<evidence type="ECO:0000256" key="8">
    <source>
        <dbReference type="ARBA" id="ARBA00023242"/>
    </source>
</evidence>
<dbReference type="CDD" id="cd19494">
    <property type="entry name" value="Elp4"/>
    <property type="match status" value="1"/>
</dbReference>
<reference evidence="11" key="1">
    <citation type="journal article" date="2010" name="Genome Biol.">
        <title>Genome sequence of the necrotrophic plant pathogen Pythium ultimum reveals original pathogenicity mechanisms and effector repertoire.</title>
        <authorList>
            <person name="Levesque C.A."/>
            <person name="Brouwer H."/>
            <person name="Cano L."/>
            <person name="Hamilton J.P."/>
            <person name="Holt C."/>
            <person name="Huitema E."/>
            <person name="Raffaele S."/>
            <person name="Robideau G.P."/>
            <person name="Thines M."/>
            <person name="Win J."/>
            <person name="Zerillo M.M."/>
            <person name="Beakes G.W."/>
            <person name="Boore J.L."/>
            <person name="Busam D."/>
            <person name="Dumas B."/>
            <person name="Ferriera S."/>
            <person name="Fuerstenberg S.I."/>
            <person name="Gachon C.M."/>
            <person name="Gaulin E."/>
            <person name="Govers F."/>
            <person name="Grenville-Briggs L."/>
            <person name="Horner N."/>
            <person name="Hostetler J."/>
            <person name="Jiang R.H."/>
            <person name="Johnson J."/>
            <person name="Krajaejun T."/>
            <person name="Lin H."/>
            <person name="Meijer H.J."/>
            <person name="Moore B."/>
            <person name="Morris P."/>
            <person name="Phuntmart V."/>
            <person name="Puiu D."/>
            <person name="Shetty J."/>
            <person name="Stajich J.E."/>
            <person name="Tripathy S."/>
            <person name="Wawra S."/>
            <person name="van West P."/>
            <person name="Whitty B.R."/>
            <person name="Coutinho P.M."/>
            <person name="Henrissat B."/>
            <person name="Martin F."/>
            <person name="Thomas P.D."/>
            <person name="Tyler B.M."/>
            <person name="De Vries R.P."/>
            <person name="Kamoun S."/>
            <person name="Yandell M."/>
            <person name="Tisserat N."/>
            <person name="Buell C.R."/>
        </authorList>
    </citation>
    <scope>NUCLEOTIDE SEQUENCE</scope>
    <source>
        <strain evidence="11">DAOM:BR144</strain>
    </source>
</reference>
<dbReference type="VEuPathDB" id="FungiDB:PYU1_G003664"/>
<keyword evidence="8" id="KW-0539">Nucleus</keyword>
<dbReference type="PANTHER" id="PTHR12896:SF1">
    <property type="entry name" value="ELONGATOR COMPLEX PROTEIN 4"/>
    <property type="match status" value="1"/>
</dbReference>
<keyword evidence="7" id="KW-0819">tRNA processing</keyword>
<evidence type="ECO:0000256" key="4">
    <source>
        <dbReference type="ARBA" id="ARBA00007573"/>
    </source>
</evidence>
<dbReference type="Gene3D" id="3.40.50.300">
    <property type="entry name" value="P-loop containing nucleotide triphosphate hydrolases"/>
    <property type="match status" value="1"/>
</dbReference>
<evidence type="ECO:0000256" key="9">
    <source>
        <dbReference type="SAM" id="MobiDB-lite"/>
    </source>
</evidence>
<dbReference type="Proteomes" id="UP000019132">
    <property type="component" value="Unassembled WGS sequence"/>
</dbReference>
<dbReference type="InterPro" id="IPR008728">
    <property type="entry name" value="Elongator_complex_protein_4"/>
</dbReference>
<feature type="region of interest" description="Disordered" evidence="9">
    <location>
        <begin position="392"/>
        <end position="454"/>
    </location>
</feature>
<feature type="compositionally biased region" description="Low complexity" evidence="9">
    <location>
        <begin position="411"/>
        <end position="454"/>
    </location>
</feature>
<evidence type="ECO:0000256" key="7">
    <source>
        <dbReference type="ARBA" id="ARBA00022694"/>
    </source>
</evidence>
<sequence>MSSFRRKTPSGAVSSARSGATAASTAAATATANSAESGLHNAPRSASFAAAPRRLLSGTKPFLNGQTLISSGHAELDAILGGGLLLGTIVLLETPRHDAGAASLALVDDMHRYFAAEGIVSRQCAVLVAEDASGFAEHQLPLELSVAQKQVKQQLNAMDIAKGNSKDANSAEGDTSLTIAWQYGKYLADASNQQQQRFCHSFDLSRPIHKELLEANPPVCVDALETFFHAQTSGASTSQCNAVYDQVLQRIVTEIQQRSSPANGNEAQVVRVCMRELGSPLLGAPDTAHMRAVFAFVRKLRALISGRPVVCVLSGALATFPVDFGHEIRHLCDYVLEFKSFMGEQDMLPAELQEFHGLMDICKLARVHSLACHSVDAMKYGVKRERRKLKIEKFHLPPEGSRSSSNNNDAPTSSGSKTSSLVGSSSFKKSSTHVHSSSCGSGGASPSAFDPLAF</sequence>
<dbReference type="HOGENOM" id="CLU_031345_0_0_1"/>
<comment type="similarity">
    <text evidence="4">Belongs to the ELP4 family.</text>
</comment>
<dbReference type="InParanoid" id="K3WFD3"/>
<dbReference type="GO" id="GO:0033588">
    <property type="term" value="C:elongator holoenzyme complex"/>
    <property type="evidence" value="ECO:0007669"/>
    <property type="project" value="InterPro"/>
</dbReference>
<evidence type="ECO:0000256" key="5">
    <source>
        <dbReference type="ARBA" id="ARBA00020265"/>
    </source>
</evidence>
<organism evidence="10 11">
    <name type="scientific">Globisporangium ultimum (strain ATCC 200006 / CBS 805.95 / DAOM BR144)</name>
    <name type="common">Pythium ultimum</name>
    <dbReference type="NCBI Taxonomy" id="431595"/>
    <lineage>
        <taxon>Eukaryota</taxon>
        <taxon>Sar</taxon>
        <taxon>Stramenopiles</taxon>
        <taxon>Oomycota</taxon>
        <taxon>Peronosporomycetes</taxon>
        <taxon>Pythiales</taxon>
        <taxon>Pythiaceae</taxon>
        <taxon>Globisporangium</taxon>
    </lineage>
</organism>
<accession>K3WFD3</accession>